<keyword evidence="2" id="KW-1185">Reference proteome</keyword>
<evidence type="ECO:0000313" key="2">
    <source>
        <dbReference type="Proteomes" id="UP000018144"/>
    </source>
</evidence>
<accession>U4KX41</accession>
<proteinExistence type="predicted"/>
<dbReference type="AlphaFoldDB" id="U4KX41"/>
<name>U4KX41_PYROM</name>
<dbReference type="EMBL" id="HF935285">
    <property type="protein sequence ID" value="CCX06321.1"/>
    <property type="molecule type" value="Genomic_DNA"/>
</dbReference>
<gene>
    <name evidence="1" type="ORF">PCON_05908</name>
</gene>
<protein>
    <submittedName>
        <fullName evidence="1">Uncharacterized protein</fullName>
    </submittedName>
</protein>
<organism evidence="1 2">
    <name type="scientific">Pyronema omphalodes (strain CBS 100304)</name>
    <name type="common">Pyronema confluens</name>
    <dbReference type="NCBI Taxonomy" id="1076935"/>
    <lineage>
        <taxon>Eukaryota</taxon>
        <taxon>Fungi</taxon>
        <taxon>Dikarya</taxon>
        <taxon>Ascomycota</taxon>
        <taxon>Pezizomycotina</taxon>
        <taxon>Pezizomycetes</taxon>
        <taxon>Pezizales</taxon>
        <taxon>Pyronemataceae</taxon>
        <taxon>Pyronema</taxon>
    </lineage>
</organism>
<sequence length="47" mass="5601">MLFSVNVWQHYPWMMINDPTDIMGCSKLETIWEEDEEDEETQPVVSP</sequence>
<evidence type="ECO:0000313" key="1">
    <source>
        <dbReference type="EMBL" id="CCX06321.1"/>
    </source>
</evidence>
<reference evidence="1 2" key="1">
    <citation type="journal article" date="2013" name="PLoS Genet.">
        <title>The genome and development-dependent transcriptomes of Pyronema confluens: a window into fungal evolution.</title>
        <authorList>
            <person name="Traeger S."/>
            <person name="Altegoer F."/>
            <person name="Freitag M."/>
            <person name="Gabaldon T."/>
            <person name="Kempken F."/>
            <person name="Kumar A."/>
            <person name="Marcet-Houben M."/>
            <person name="Poggeler S."/>
            <person name="Stajich J.E."/>
            <person name="Nowrousian M."/>
        </authorList>
    </citation>
    <scope>NUCLEOTIDE SEQUENCE [LARGE SCALE GENOMIC DNA]</scope>
    <source>
        <strain evidence="2">CBS 100304</strain>
        <tissue evidence="1">Vegetative mycelium</tissue>
    </source>
</reference>
<dbReference type="Proteomes" id="UP000018144">
    <property type="component" value="Unassembled WGS sequence"/>
</dbReference>